<proteinExistence type="predicted"/>
<feature type="compositionally biased region" description="Acidic residues" evidence="1">
    <location>
        <begin position="391"/>
        <end position="405"/>
    </location>
</feature>
<reference evidence="2" key="1">
    <citation type="submission" date="2021-01" db="EMBL/GenBank/DDBJ databases">
        <authorList>
            <person name="Corre E."/>
            <person name="Pelletier E."/>
            <person name="Niang G."/>
            <person name="Scheremetjew M."/>
            <person name="Finn R."/>
            <person name="Kale V."/>
            <person name="Holt S."/>
            <person name="Cochrane G."/>
            <person name="Meng A."/>
            <person name="Brown T."/>
            <person name="Cohen L."/>
        </authorList>
    </citation>
    <scope>NUCLEOTIDE SEQUENCE</scope>
    <source>
        <strain evidence="2">CCMP3105</strain>
    </source>
</reference>
<sequence>MLAEATMQLHVEAPDDQACTTLLATKDSLLVATHSDTTPPCHPKEEGAGRRATLCAVGGCLVAALVAVDTWSAGAFRGPGRHFLVGAIARGRGADLTLSAIGLSAKASGATASARRRRQPIPVKELAHRLLIISGSLRGRGENISGLLEGLAERGRSANATAASRASAAAGTALPRAASPGRRLRVGVPPVPQWLLRNARFQRMNPTWDTIGEDLEKGYCGLGALNVVYSLGIVGLSAEGMAKTCPQNSTEYDPLVCGAFTTNLLSELSWAAAAATTMPETCNPDHPKLRDADCAADSVGFAANVLELVTDGQSMKVNCIQAKDMPIEDGRRRLLAAGPEPAHRLPVTRTGGALEAMGLVGRRRRIASGGLRGQTTPGSSSSLKRLPVSSEESEAGEDEETEAGEDGGFTRAFDLAACVLDLENSLTSVVDAVFSVISAAEACREFEMHGGREDQESCAANIGSFLADLATVVSNSLTMAETCPVENPSYKVPCAADSSDLFAVLANCVVWGSSFRVDCLHQGESDES</sequence>
<gene>
    <name evidence="2" type="ORF">AMON00008_LOCUS18449</name>
</gene>
<evidence type="ECO:0000256" key="1">
    <source>
        <dbReference type="SAM" id="MobiDB-lite"/>
    </source>
</evidence>
<feature type="region of interest" description="Disordered" evidence="1">
    <location>
        <begin position="365"/>
        <end position="406"/>
    </location>
</feature>
<feature type="compositionally biased region" description="Low complexity" evidence="1">
    <location>
        <begin position="379"/>
        <end position="390"/>
    </location>
</feature>
<organism evidence="2">
    <name type="scientific">Alexandrium monilatum</name>
    <dbReference type="NCBI Taxonomy" id="311494"/>
    <lineage>
        <taxon>Eukaryota</taxon>
        <taxon>Sar</taxon>
        <taxon>Alveolata</taxon>
        <taxon>Dinophyceae</taxon>
        <taxon>Gonyaulacales</taxon>
        <taxon>Pyrocystaceae</taxon>
        <taxon>Alexandrium</taxon>
    </lineage>
</organism>
<evidence type="ECO:0000313" key="2">
    <source>
        <dbReference type="EMBL" id="CAE4579830.1"/>
    </source>
</evidence>
<name>A0A7S4VEQ7_9DINO</name>
<accession>A0A7S4VEQ7</accession>
<protein>
    <submittedName>
        <fullName evidence="2">Uncharacterized protein</fullName>
    </submittedName>
</protein>
<dbReference type="EMBL" id="HBNR01027242">
    <property type="protein sequence ID" value="CAE4579830.1"/>
    <property type="molecule type" value="Transcribed_RNA"/>
</dbReference>
<dbReference type="AlphaFoldDB" id="A0A7S4VEQ7"/>